<evidence type="ECO:0000256" key="13">
    <source>
        <dbReference type="SAM" id="MobiDB-lite"/>
    </source>
</evidence>
<comment type="catalytic activity">
    <reaction evidence="11">
        <text>UMP + ATP = UDP + ADP</text>
        <dbReference type="Rhea" id="RHEA:24400"/>
        <dbReference type="ChEBI" id="CHEBI:30616"/>
        <dbReference type="ChEBI" id="CHEBI:57865"/>
        <dbReference type="ChEBI" id="CHEBI:58223"/>
        <dbReference type="ChEBI" id="CHEBI:456216"/>
        <dbReference type="EC" id="2.7.4.14"/>
    </reaction>
</comment>
<proteinExistence type="inferred from homology"/>
<evidence type="ECO:0000256" key="6">
    <source>
        <dbReference type="ARBA" id="ARBA00022741"/>
    </source>
</evidence>
<dbReference type="SUPFAM" id="SSF52540">
    <property type="entry name" value="P-loop containing nucleoside triphosphate hydrolases"/>
    <property type="match status" value="1"/>
</dbReference>
<gene>
    <name evidence="14" type="ORF">KI387_035156</name>
</gene>
<keyword evidence="4" id="KW-0963">Cytoplasm</keyword>
<dbReference type="InterPro" id="IPR027417">
    <property type="entry name" value="P-loop_NTPase"/>
</dbReference>
<evidence type="ECO:0000256" key="1">
    <source>
        <dbReference type="ARBA" id="ARBA00004496"/>
    </source>
</evidence>
<protein>
    <recommendedName>
        <fullName evidence="3">adenylate kinase</fullName>
        <ecNumber evidence="3">2.7.4.3</ecNumber>
    </recommendedName>
</protein>
<dbReference type="GO" id="GO:0005737">
    <property type="term" value="C:cytoplasm"/>
    <property type="evidence" value="ECO:0007669"/>
    <property type="project" value="UniProtKB-SubCell"/>
</dbReference>
<dbReference type="FunFam" id="3.40.50.300:FF:000315">
    <property type="entry name" value="Adenylate kinase 1"/>
    <property type="match status" value="1"/>
</dbReference>
<dbReference type="EC" id="2.7.4.3" evidence="3"/>
<keyword evidence="8" id="KW-0067">ATP-binding</keyword>
<organism evidence="14 15">
    <name type="scientific">Taxus chinensis</name>
    <name type="common">Chinese yew</name>
    <name type="synonym">Taxus wallichiana var. chinensis</name>
    <dbReference type="NCBI Taxonomy" id="29808"/>
    <lineage>
        <taxon>Eukaryota</taxon>
        <taxon>Viridiplantae</taxon>
        <taxon>Streptophyta</taxon>
        <taxon>Embryophyta</taxon>
        <taxon>Tracheophyta</taxon>
        <taxon>Spermatophyta</taxon>
        <taxon>Pinopsida</taxon>
        <taxon>Pinidae</taxon>
        <taxon>Conifers II</taxon>
        <taxon>Cupressales</taxon>
        <taxon>Taxaceae</taxon>
        <taxon>Taxus</taxon>
    </lineage>
</organism>
<keyword evidence="6" id="KW-0547">Nucleotide-binding</keyword>
<dbReference type="GO" id="GO:0006221">
    <property type="term" value="P:pyrimidine nucleotide biosynthetic process"/>
    <property type="evidence" value="ECO:0007669"/>
    <property type="project" value="UniProtKB-KW"/>
</dbReference>
<dbReference type="HAMAP" id="MF_00235">
    <property type="entry name" value="Adenylate_kinase_Adk"/>
    <property type="match status" value="1"/>
</dbReference>
<dbReference type="GO" id="GO:0005524">
    <property type="term" value="F:ATP binding"/>
    <property type="evidence" value="ECO:0007669"/>
    <property type="project" value="UniProtKB-KW"/>
</dbReference>
<dbReference type="InterPro" id="IPR033690">
    <property type="entry name" value="Adenylat_kinase_CS"/>
</dbReference>
<dbReference type="GO" id="GO:0004017">
    <property type="term" value="F:AMP kinase activity"/>
    <property type="evidence" value="ECO:0007669"/>
    <property type="project" value="UniProtKB-EC"/>
</dbReference>
<dbReference type="GO" id="GO:0006207">
    <property type="term" value="P:'de novo' pyrimidine nucleobase biosynthetic process"/>
    <property type="evidence" value="ECO:0007669"/>
    <property type="project" value="InterPro"/>
</dbReference>
<dbReference type="PRINTS" id="PR00094">
    <property type="entry name" value="ADENYLTKNASE"/>
</dbReference>
<keyword evidence="5 12" id="KW-0808">Transferase</keyword>
<evidence type="ECO:0000256" key="4">
    <source>
        <dbReference type="ARBA" id="ARBA00022490"/>
    </source>
</evidence>
<evidence type="ECO:0000256" key="5">
    <source>
        <dbReference type="ARBA" id="ARBA00022679"/>
    </source>
</evidence>
<dbReference type="EMBL" id="JAHRHJ020000007">
    <property type="protein sequence ID" value="KAH9307245.1"/>
    <property type="molecule type" value="Genomic_DNA"/>
</dbReference>
<evidence type="ECO:0000256" key="11">
    <source>
        <dbReference type="ARBA" id="ARBA00048116"/>
    </source>
</evidence>
<keyword evidence="15" id="KW-1185">Reference proteome</keyword>
<keyword evidence="9" id="KW-0665">Pyrimidine biosynthesis</keyword>
<dbReference type="Proteomes" id="UP000824469">
    <property type="component" value="Unassembled WGS sequence"/>
</dbReference>
<evidence type="ECO:0000256" key="10">
    <source>
        <dbReference type="ARBA" id="ARBA00023242"/>
    </source>
</evidence>
<comment type="similarity">
    <text evidence="2 12">Belongs to the adenylate kinase family.</text>
</comment>
<feature type="compositionally biased region" description="Basic and acidic residues" evidence="13">
    <location>
        <begin position="9"/>
        <end position="22"/>
    </location>
</feature>
<sequence length="222" mass="25033">MEGGQPAERYGDEDQQPKEKTGLDRVLCKKKPEVLIIFVLGGPGSGKGTQCEKIVKEYRFVHLSLGDLLRNEVSSESDIGKQVKTCMAEGKLVQVEIALELLKNAMDKSKNKRFLIDGFPRNVDQAEAFEDKICKPSMVLYLECSSDIMEKRLMERGATSGRIDDNIETIKKRFKTFEKETIPVIKYYENSGNSVLVKISSENDIDVVYGEVEKALKNLLFV</sequence>
<dbReference type="PROSITE" id="PS00113">
    <property type="entry name" value="ADENYLATE_KINASE"/>
    <property type="match status" value="1"/>
</dbReference>
<keyword evidence="7 12" id="KW-0418">Kinase</keyword>
<dbReference type="InterPro" id="IPR000850">
    <property type="entry name" value="Adenylat/UMP-CMP_kin"/>
</dbReference>
<evidence type="ECO:0000256" key="7">
    <source>
        <dbReference type="ARBA" id="ARBA00022777"/>
    </source>
</evidence>
<dbReference type="InterPro" id="IPR006266">
    <property type="entry name" value="UMP_CMP_kinase"/>
</dbReference>
<dbReference type="OMA" id="FEDQHKV"/>
<comment type="subcellular location">
    <subcellularLocation>
        <location evidence="1">Cytoplasm</location>
    </subcellularLocation>
</comment>
<evidence type="ECO:0000313" key="14">
    <source>
        <dbReference type="EMBL" id="KAH9307245.1"/>
    </source>
</evidence>
<evidence type="ECO:0000256" key="3">
    <source>
        <dbReference type="ARBA" id="ARBA00012955"/>
    </source>
</evidence>
<dbReference type="Gene3D" id="3.40.50.300">
    <property type="entry name" value="P-loop containing nucleotide triphosphate hydrolases"/>
    <property type="match status" value="1"/>
</dbReference>
<keyword evidence="10" id="KW-0539">Nucleus</keyword>
<accession>A0AA38FNZ6</accession>
<evidence type="ECO:0000256" key="2">
    <source>
        <dbReference type="ARBA" id="ARBA00007220"/>
    </source>
</evidence>
<evidence type="ECO:0000313" key="15">
    <source>
        <dbReference type="Proteomes" id="UP000824469"/>
    </source>
</evidence>
<evidence type="ECO:0000256" key="8">
    <source>
        <dbReference type="ARBA" id="ARBA00022840"/>
    </source>
</evidence>
<dbReference type="AlphaFoldDB" id="A0AA38FNZ6"/>
<feature type="region of interest" description="Disordered" evidence="13">
    <location>
        <begin position="1"/>
        <end position="22"/>
    </location>
</feature>
<name>A0AA38FNZ6_TAXCH</name>
<dbReference type="CDD" id="cd01428">
    <property type="entry name" value="ADK"/>
    <property type="match status" value="1"/>
</dbReference>
<evidence type="ECO:0000256" key="12">
    <source>
        <dbReference type="RuleBase" id="RU003330"/>
    </source>
</evidence>
<comment type="caution">
    <text evidence="14">The sequence shown here is derived from an EMBL/GenBank/DDBJ whole genome shotgun (WGS) entry which is preliminary data.</text>
</comment>
<reference evidence="14 15" key="1">
    <citation type="journal article" date="2021" name="Nat. Plants">
        <title>The Taxus genome provides insights into paclitaxel biosynthesis.</title>
        <authorList>
            <person name="Xiong X."/>
            <person name="Gou J."/>
            <person name="Liao Q."/>
            <person name="Li Y."/>
            <person name="Zhou Q."/>
            <person name="Bi G."/>
            <person name="Li C."/>
            <person name="Du R."/>
            <person name="Wang X."/>
            <person name="Sun T."/>
            <person name="Guo L."/>
            <person name="Liang H."/>
            <person name="Lu P."/>
            <person name="Wu Y."/>
            <person name="Zhang Z."/>
            <person name="Ro D.K."/>
            <person name="Shang Y."/>
            <person name="Huang S."/>
            <person name="Yan J."/>
        </authorList>
    </citation>
    <scope>NUCLEOTIDE SEQUENCE [LARGE SCALE GENOMIC DNA]</scope>
    <source>
        <strain evidence="14">Ta-2019</strain>
    </source>
</reference>
<dbReference type="Pfam" id="PF00406">
    <property type="entry name" value="ADK"/>
    <property type="match status" value="1"/>
</dbReference>
<dbReference type="NCBIfam" id="TIGR01359">
    <property type="entry name" value="UMP_CMP_kin_fam"/>
    <property type="match status" value="1"/>
</dbReference>
<evidence type="ECO:0000256" key="9">
    <source>
        <dbReference type="ARBA" id="ARBA00022975"/>
    </source>
</evidence>
<dbReference type="PANTHER" id="PTHR23359">
    <property type="entry name" value="NUCLEOTIDE KINASE"/>
    <property type="match status" value="1"/>
</dbReference>